<proteinExistence type="predicted"/>
<reference evidence="1 2" key="1">
    <citation type="submission" date="2023-01" db="EMBL/GenBank/DDBJ databases">
        <title>Novel species of the genus Asticcacaulis isolated from rivers.</title>
        <authorList>
            <person name="Lu H."/>
        </authorList>
    </citation>
    <scope>NUCLEOTIDE SEQUENCE [LARGE SCALE GENOMIC DNA]</scope>
    <source>
        <strain evidence="1 2">LKC15W</strain>
    </source>
</reference>
<evidence type="ECO:0000313" key="1">
    <source>
        <dbReference type="EMBL" id="MDC7674644.1"/>
    </source>
</evidence>
<accession>A0ABT5HEG9</accession>
<name>A0ABT5HEG9_9CAUL</name>
<protein>
    <submittedName>
        <fullName evidence="1">Uncharacterized protein</fullName>
    </submittedName>
</protein>
<dbReference type="RefSeq" id="WP_272742970.1">
    <property type="nucleotide sequence ID" value="NZ_JAQQKV010000001.1"/>
</dbReference>
<comment type="caution">
    <text evidence="1">The sequence shown here is derived from an EMBL/GenBank/DDBJ whole genome shotgun (WGS) entry which is preliminary data.</text>
</comment>
<dbReference type="EMBL" id="JAQQKV010000001">
    <property type="protein sequence ID" value="MDC7674644.1"/>
    <property type="molecule type" value="Genomic_DNA"/>
</dbReference>
<keyword evidence="2" id="KW-1185">Reference proteome</keyword>
<organism evidence="1 2">
    <name type="scientific">Asticcacaulis machinosus</name>
    <dbReference type="NCBI Taxonomy" id="2984211"/>
    <lineage>
        <taxon>Bacteria</taxon>
        <taxon>Pseudomonadati</taxon>
        <taxon>Pseudomonadota</taxon>
        <taxon>Alphaproteobacteria</taxon>
        <taxon>Caulobacterales</taxon>
        <taxon>Caulobacteraceae</taxon>
        <taxon>Asticcacaulis</taxon>
    </lineage>
</organism>
<gene>
    <name evidence="1" type="ORF">PQU98_00715</name>
</gene>
<sequence>MPLNTCGVILATFTETCFAILDHYDVKKIIVIQLYLSPSPGGGIRRLGHRRNGG</sequence>
<dbReference type="Proteomes" id="UP001218579">
    <property type="component" value="Unassembled WGS sequence"/>
</dbReference>
<evidence type="ECO:0000313" key="2">
    <source>
        <dbReference type="Proteomes" id="UP001218579"/>
    </source>
</evidence>